<evidence type="ECO:0000256" key="5">
    <source>
        <dbReference type="RuleBase" id="RU004168"/>
    </source>
</evidence>
<comment type="catalytic activity">
    <reaction evidence="3">
        <text>an acyl phosphate + H2O = a carboxylate + phosphate + H(+)</text>
        <dbReference type="Rhea" id="RHEA:14965"/>
        <dbReference type="ChEBI" id="CHEBI:15377"/>
        <dbReference type="ChEBI" id="CHEBI:15378"/>
        <dbReference type="ChEBI" id="CHEBI:29067"/>
        <dbReference type="ChEBI" id="CHEBI:43474"/>
        <dbReference type="ChEBI" id="CHEBI:59918"/>
        <dbReference type="EC" id="3.6.1.7"/>
    </reaction>
</comment>
<dbReference type="PANTHER" id="PTHR47268:SF4">
    <property type="entry name" value="ACYLPHOSPHATASE"/>
    <property type="match status" value="1"/>
</dbReference>
<reference evidence="7 8" key="1">
    <citation type="submission" date="2017-02" db="EMBL/GenBank/DDBJ databases">
        <authorList>
            <person name="Peterson S.W."/>
        </authorList>
    </citation>
    <scope>NUCLEOTIDE SEQUENCE [LARGE SCALE GENOMIC DNA]</scope>
    <source>
        <strain evidence="7 8">DSM 16080</strain>
    </source>
</reference>
<dbReference type="InterPro" id="IPR036046">
    <property type="entry name" value="Acylphosphatase-like_dom_sf"/>
</dbReference>
<evidence type="ECO:0000256" key="3">
    <source>
        <dbReference type="ARBA" id="ARBA00047645"/>
    </source>
</evidence>
<organism evidence="7 8">
    <name type="scientific">Paucidesulfovibrio gracilis DSM 16080</name>
    <dbReference type="NCBI Taxonomy" id="1121449"/>
    <lineage>
        <taxon>Bacteria</taxon>
        <taxon>Pseudomonadati</taxon>
        <taxon>Thermodesulfobacteriota</taxon>
        <taxon>Desulfovibrionia</taxon>
        <taxon>Desulfovibrionales</taxon>
        <taxon>Desulfovibrionaceae</taxon>
        <taxon>Paucidesulfovibrio</taxon>
    </lineage>
</organism>
<evidence type="ECO:0000256" key="4">
    <source>
        <dbReference type="PROSITE-ProRule" id="PRU00520"/>
    </source>
</evidence>
<evidence type="ECO:0000313" key="8">
    <source>
        <dbReference type="Proteomes" id="UP000190027"/>
    </source>
</evidence>
<evidence type="ECO:0000256" key="2">
    <source>
        <dbReference type="ARBA" id="ARBA00012150"/>
    </source>
</evidence>
<dbReference type="GO" id="GO:0003998">
    <property type="term" value="F:acylphosphatase activity"/>
    <property type="evidence" value="ECO:0007669"/>
    <property type="project" value="UniProtKB-EC"/>
</dbReference>
<evidence type="ECO:0000313" key="7">
    <source>
        <dbReference type="EMBL" id="SKA89225.1"/>
    </source>
</evidence>
<dbReference type="SUPFAM" id="SSF54975">
    <property type="entry name" value="Acylphosphatase/BLUF domain-like"/>
    <property type="match status" value="1"/>
</dbReference>
<evidence type="ECO:0000256" key="1">
    <source>
        <dbReference type="ARBA" id="ARBA00005614"/>
    </source>
</evidence>
<dbReference type="InterPro" id="IPR020456">
    <property type="entry name" value="Acylphosphatase"/>
</dbReference>
<dbReference type="AlphaFoldDB" id="A0A1T4XJD9"/>
<dbReference type="InterPro" id="IPR001792">
    <property type="entry name" value="Acylphosphatase-like_dom"/>
</dbReference>
<sequence>MTKSFHCVVTGKVKGGNFQSWVMDTATNMGLTGWVRYLSDDKAEILLQGEMAQAMRFKRKMRDEAPLPEVQDIEHEIIEHDKSYDGFEMRG</sequence>
<feature type="domain" description="Acylphosphatase-like" evidence="6">
    <location>
        <begin position="4"/>
        <end position="91"/>
    </location>
</feature>
<evidence type="ECO:0000259" key="6">
    <source>
        <dbReference type="PROSITE" id="PS51160"/>
    </source>
</evidence>
<name>A0A1T4XJD9_9BACT</name>
<dbReference type="Gene3D" id="3.30.70.100">
    <property type="match status" value="1"/>
</dbReference>
<dbReference type="STRING" id="1121449.SAMN02745704_02123"/>
<dbReference type="EC" id="3.6.1.7" evidence="2"/>
<comment type="similarity">
    <text evidence="1 5">Belongs to the acylphosphatase family.</text>
</comment>
<dbReference type="RefSeq" id="WP_078717679.1">
    <property type="nucleotide sequence ID" value="NZ_FUYC01000011.1"/>
</dbReference>
<dbReference type="OrthoDB" id="5295388at2"/>
<comment type="caution">
    <text evidence="4">Lacks conserved residue(s) required for the propagation of feature annotation.</text>
</comment>
<dbReference type="Proteomes" id="UP000190027">
    <property type="component" value="Unassembled WGS sequence"/>
</dbReference>
<dbReference type="EMBL" id="FUYC01000011">
    <property type="protein sequence ID" value="SKA89225.1"/>
    <property type="molecule type" value="Genomic_DNA"/>
</dbReference>
<protein>
    <recommendedName>
        <fullName evidence="2">acylphosphatase</fullName>
        <ecNumber evidence="2">3.6.1.7</ecNumber>
    </recommendedName>
</protein>
<gene>
    <name evidence="7" type="ORF">SAMN02745704_02123</name>
</gene>
<proteinExistence type="inferred from homology"/>
<dbReference type="PROSITE" id="PS51160">
    <property type="entry name" value="ACYLPHOSPHATASE_3"/>
    <property type="match status" value="1"/>
</dbReference>
<keyword evidence="8" id="KW-1185">Reference proteome</keyword>
<dbReference type="PANTHER" id="PTHR47268">
    <property type="entry name" value="ACYLPHOSPHATASE"/>
    <property type="match status" value="1"/>
</dbReference>
<dbReference type="Pfam" id="PF00708">
    <property type="entry name" value="Acylphosphatase"/>
    <property type="match status" value="1"/>
</dbReference>
<accession>A0A1T4XJD9</accession>